<organism evidence="1 2">
    <name type="scientific">[Candida] jaroonii</name>
    <dbReference type="NCBI Taxonomy" id="467808"/>
    <lineage>
        <taxon>Eukaryota</taxon>
        <taxon>Fungi</taxon>
        <taxon>Dikarya</taxon>
        <taxon>Ascomycota</taxon>
        <taxon>Saccharomycotina</taxon>
        <taxon>Pichiomycetes</taxon>
        <taxon>Debaryomycetaceae</taxon>
        <taxon>Yamadazyma</taxon>
    </lineage>
</organism>
<gene>
    <name evidence="1" type="ORF">CLIB1444_02S05336</name>
</gene>
<proteinExistence type="predicted"/>
<reference evidence="1" key="1">
    <citation type="submission" date="2022-06" db="EMBL/GenBank/DDBJ databases">
        <authorList>
            <person name="Legras J.-L."/>
            <person name="Devillers H."/>
            <person name="Grondin C."/>
        </authorList>
    </citation>
    <scope>NUCLEOTIDE SEQUENCE</scope>
    <source>
        <strain evidence="1">CLIB 1444</strain>
    </source>
</reference>
<name>A0ACA9Y2V8_9ASCO</name>
<dbReference type="Proteomes" id="UP001152531">
    <property type="component" value="Unassembled WGS sequence"/>
</dbReference>
<keyword evidence="2" id="KW-1185">Reference proteome</keyword>
<evidence type="ECO:0000313" key="1">
    <source>
        <dbReference type="EMBL" id="CAH6719299.1"/>
    </source>
</evidence>
<evidence type="ECO:0000313" key="2">
    <source>
        <dbReference type="Proteomes" id="UP001152531"/>
    </source>
</evidence>
<comment type="caution">
    <text evidence="1">The sequence shown here is derived from an EMBL/GenBank/DDBJ whole genome shotgun (WGS) entry which is preliminary data.</text>
</comment>
<protein>
    <submittedName>
        <fullName evidence="1">Uncharacterized protein</fullName>
    </submittedName>
</protein>
<sequence length="629" mass="73921">MIIDSDSFEANFSKLPYDIMLQIIQYLPGEYIKEFFLYWQSTRQLIINNYYSKELHCIVTPLRKQKHICVDGTIDNDIYDLHYFGEIDEFFAMNPDIIPRKLVFITGTDFYFMFKLFTMYKDRILRSKDVEILMDGCQYQNEDFEYMLKSLTNISRLQLGGFKFNKIKEVLNNELPKMENLTNLQYIGHDVRDWSSFKFPPNIRSLDCSWFSFTNILTLEIPPQLTDLYMNYCDIKSDTLEELSPRLPKNLKVLMITYNAIEEFNCNLIPPSVEKLDLSYNKTKRFVSNHQNIWPENLVELNLGFNHLDDQGIASLSSQQWPDFLKILRIDNNKISNIYLLNNLPDSIEDLDLNFNNLRFEVEGKNLKEFKFPANLKRLNLSNNRHLISNFMPELSTRINFPPELEHLNLNGCGINDLKYFKLPSSLKELNLQANSIQDLHSVDWKRLVHLRDINLSMNKIESLQGWMFPPNVEKLDFTKNKLSSLDNLMPIFNHQYNGQSKFKQLIFEDNVISDISNIQIPSHGVNLILTRNRLPTTLHLSEELLKLNELDVSLNEIEDITYEKSLHPQPLRYLTLHSYPGDRHRPQKGIAVLYEKIEEAIGHKILKKQFSINNIDLKAGISAFKWDK</sequence>
<accession>A0ACA9Y2V8</accession>
<dbReference type="EMBL" id="CALSDN010000002">
    <property type="protein sequence ID" value="CAH6719299.1"/>
    <property type="molecule type" value="Genomic_DNA"/>
</dbReference>